<proteinExistence type="predicted"/>
<evidence type="ECO:0000313" key="3">
    <source>
        <dbReference type="Proteomes" id="UP001252186"/>
    </source>
</evidence>
<dbReference type="InterPro" id="IPR050266">
    <property type="entry name" value="AB_hydrolase_sf"/>
</dbReference>
<evidence type="ECO:0000259" key="1">
    <source>
        <dbReference type="Pfam" id="PF00561"/>
    </source>
</evidence>
<accession>A0ABU2Y5C6</accession>
<dbReference type="Pfam" id="PF00561">
    <property type="entry name" value="Abhydrolase_1"/>
    <property type="match status" value="1"/>
</dbReference>
<dbReference type="SUPFAM" id="SSF53474">
    <property type="entry name" value="alpha/beta-Hydrolases"/>
    <property type="match status" value="1"/>
</dbReference>
<keyword evidence="2" id="KW-0378">Hydrolase</keyword>
<protein>
    <submittedName>
        <fullName evidence="2">Alpha/beta hydrolase</fullName>
    </submittedName>
</protein>
<name>A0ABU2Y5C6_9FLAO</name>
<evidence type="ECO:0000313" key="2">
    <source>
        <dbReference type="EMBL" id="MDT0553381.1"/>
    </source>
</evidence>
<dbReference type="Proteomes" id="UP001252186">
    <property type="component" value="Unassembled WGS sequence"/>
</dbReference>
<reference evidence="2 3" key="1">
    <citation type="submission" date="2023-09" db="EMBL/GenBank/DDBJ databases">
        <authorList>
            <person name="Rey-Velasco X."/>
        </authorList>
    </citation>
    <scope>NUCLEOTIDE SEQUENCE [LARGE SCALE GENOMIC DNA]</scope>
    <source>
        <strain evidence="2 3">P050</strain>
    </source>
</reference>
<gene>
    <name evidence="2" type="ORF">RM519_09010</name>
</gene>
<dbReference type="PANTHER" id="PTHR43798">
    <property type="entry name" value="MONOACYLGLYCEROL LIPASE"/>
    <property type="match status" value="1"/>
</dbReference>
<dbReference type="Gene3D" id="3.40.50.1820">
    <property type="entry name" value="alpha/beta hydrolase"/>
    <property type="match status" value="1"/>
</dbReference>
<dbReference type="GO" id="GO:0016787">
    <property type="term" value="F:hydrolase activity"/>
    <property type="evidence" value="ECO:0007669"/>
    <property type="project" value="UniProtKB-KW"/>
</dbReference>
<feature type="domain" description="AB hydrolase-1" evidence="1">
    <location>
        <begin position="21"/>
        <end position="121"/>
    </location>
</feature>
<dbReference type="PRINTS" id="PR00111">
    <property type="entry name" value="ABHYDROLASE"/>
</dbReference>
<dbReference type="InterPro" id="IPR029058">
    <property type="entry name" value="AB_hydrolase_fold"/>
</dbReference>
<dbReference type="InterPro" id="IPR000073">
    <property type="entry name" value="AB_hydrolase_1"/>
</dbReference>
<dbReference type="RefSeq" id="WP_311593390.1">
    <property type="nucleotide sequence ID" value="NZ_JAVRHV010000004.1"/>
</dbReference>
<organism evidence="2 3">
    <name type="scientific">Urechidicola vernalis</name>
    <dbReference type="NCBI Taxonomy" id="3075600"/>
    <lineage>
        <taxon>Bacteria</taxon>
        <taxon>Pseudomonadati</taxon>
        <taxon>Bacteroidota</taxon>
        <taxon>Flavobacteriia</taxon>
        <taxon>Flavobacteriales</taxon>
        <taxon>Flavobacteriaceae</taxon>
        <taxon>Urechidicola</taxon>
    </lineage>
</organism>
<keyword evidence="3" id="KW-1185">Reference proteome</keyword>
<sequence>MSRFFEYNNIQVQYESTGKGPAIVLLHGFLENLGMWEFLIPQISKKNKVISIDLLGHGKTGNLGYVHTMEDHAKLIRELLKSLNIRKATLIGHSMGGYIALAFADLYPKNTKGFCLLNSTAFADSSAKKVSRERAIKAVKENHKTFIRVSIPMLFSKHNRRHLKKQINEVTSEALKTSKQGIIASLEGMKIREERIELLQNETFKKMLILGINDTVLDIRIHKNQVKNTTTKFIELRDGHMSHIETTNDVVNILSTFC</sequence>
<comment type="caution">
    <text evidence="2">The sequence shown here is derived from an EMBL/GenBank/DDBJ whole genome shotgun (WGS) entry which is preliminary data.</text>
</comment>
<dbReference type="EMBL" id="JAVRHV010000004">
    <property type="protein sequence ID" value="MDT0553381.1"/>
    <property type="molecule type" value="Genomic_DNA"/>
</dbReference>